<protein>
    <submittedName>
        <fullName evidence="2">Metallophosphoesterase</fullName>
    </submittedName>
</protein>
<dbReference type="SUPFAM" id="SSF56300">
    <property type="entry name" value="Metallo-dependent phosphatases"/>
    <property type="match status" value="1"/>
</dbReference>
<proteinExistence type="predicted"/>
<dbReference type="GO" id="GO:0016787">
    <property type="term" value="F:hydrolase activity"/>
    <property type="evidence" value="ECO:0007669"/>
    <property type="project" value="InterPro"/>
</dbReference>
<name>A0A9D2BVI8_9FIRM</name>
<sequence length="218" mass="25279">MRLLAVADVESKALWDYFSPERRGGAELIIACGDLDRRYLEYLATMMPVPVFYVHGNHDESYDDHPPEGVRCIDDDLVVYHGLRIAGLGGSCRYRTGPWQFTEAEMRKRIRRLRAKIERHHGLDVLVTHAPLHGYGDMSDLAHRGFTVFHELLDRYQPQLMLHGHVHMNYGANLQREYQYGATRIVNCYERTYLDAEPGPVQPRVPFWQARAARQTEK</sequence>
<dbReference type="PANTHER" id="PTHR12905:SF0">
    <property type="entry name" value="CALCINEURIN-LIKE PHOSPHOESTERASE DOMAIN-CONTAINING PROTEIN"/>
    <property type="match status" value="1"/>
</dbReference>
<dbReference type="PANTHER" id="PTHR12905">
    <property type="entry name" value="METALLOPHOSPHOESTERASE"/>
    <property type="match status" value="1"/>
</dbReference>
<evidence type="ECO:0000259" key="1">
    <source>
        <dbReference type="Pfam" id="PF00149"/>
    </source>
</evidence>
<dbReference type="Proteomes" id="UP000886751">
    <property type="component" value="Unassembled WGS sequence"/>
</dbReference>
<reference evidence="2" key="2">
    <citation type="submission" date="2021-04" db="EMBL/GenBank/DDBJ databases">
        <authorList>
            <person name="Gilroy R."/>
        </authorList>
    </citation>
    <scope>NUCLEOTIDE SEQUENCE</scope>
    <source>
        <strain evidence="2">ChiHecec2B26-7398</strain>
    </source>
</reference>
<dbReference type="InterPro" id="IPR004843">
    <property type="entry name" value="Calcineurin-like_PHP"/>
</dbReference>
<comment type="caution">
    <text evidence="2">The sequence shown here is derived from an EMBL/GenBank/DDBJ whole genome shotgun (WGS) entry which is preliminary data.</text>
</comment>
<dbReference type="Gene3D" id="3.60.21.10">
    <property type="match status" value="1"/>
</dbReference>
<evidence type="ECO:0000313" key="2">
    <source>
        <dbReference type="EMBL" id="HIX94989.1"/>
    </source>
</evidence>
<dbReference type="EMBL" id="DXEI01000089">
    <property type="protein sequence ID" value="HIX94989.1"/>
    <property type="molecule type" value="Genomic_DNA"/>
</dbReference>
<dbReference type="Pfam" id="PF00149">
    <property type="entry name" value="Metallophos"/>
    <property type="match status" value="1"/>
</dbReference>
<evidence type="ECO:0000313" key="3">
    <source>
        <dbReference type="Proteomes" id="UP000886751"/>
    </source>
</evidence>
<feature type="domain" description="Calcineurin-like phosphoesterase" evidence="1">
    <location>
        <begin position="13"/>
        <end position="168"/>
    </location>
</feature>
<organism evidence="2 3">
    <name type="scientific">Candidatus Gemmiger excrementipullorum</name>
    <dbReference type="NCBI Taxonomy" id="2838610"/>
    <lineage>
        <taxon>Bacteria</taxon>
        <taxon>Bacillati</taxon>
        <taxon>Bacillota</taxon>
        <taxon>Clostridia</taxon>
        <taxon>Eubacteriales</taxon>
        <taxon>Gemmiger</taxon>
    </lineage>
</organism>
<dbReference type="InterPro" id="IPR029052">
    <property type="entry name" value="Metallo-depent_PP-like"/>
</dbReference>
<accession>A0A9D2BVI8</accession>
<gene>
    <name evidence="2" type="ORF">H9846_05990</name>
</gene>
<reference evidence="2" key="1">
    <citation type="journal article" date="2021" name="PeerJ">
        <title>Extensive microbial diversity within the chicken gut microbiome revealed by metagenomics and culture.</title>
        <authorList>
            <person name="Gilroy R."/>
            <person name="Ravi A."/>
            <person name="Getino M."/>
            <person name="Pursley I."/>
            <person name="Horton D.L."/>
            <person name="Alikhan N.F."/>
            <person name="Baker D."/>
            <person name="Gharbi K."/>
            <person name="Hall N."/>
            <person name="Watson M."/>
            <person name="Adriaenssens E.M."/>
            <person name="Foster-Nyarko E."/>
            <person name="Jarju S."/>
            <person name="Secka A."/>
            <person name="Antonio M."/>
            <person name="Oren A."/>
            <person name="Chaudhuri R.R."/>
            <person name="La Ragione R."/>
            <person name="Hildebrand F."/>
            <person name="Pallen M.J."/>
        </authorList>
    </citation>
    <scope>NUCLEOTIDE SEQUENCE</scope>
    <source>
        <strain evidence="2">ChiHecec2B26-7398</strain>
    </source>
</reference>
<dbReference type="InterPro" id="IPR051693">
    <property type="entry name" value="UPF0046_metallophosphoest"/>
</dbReference>
<dbReference type="AlphaFoldDB" id="A0A9D2BVI8"/>